<evidence type="ECO:0000313" key="2">
    <source>
        <dbReference type="Proteomes" id="UP000700732"/>
    </source>
</evidence>
<accession>A0ABR6WEM0</accession>
<sequence length="41" mass="4862">MKKYAYSPELNPMELLWIDLRWSLKNKIFTALGHLLEAVLD</sequence>
<dbReference type="Proteomes" id="UP000700732">
    <property type="component" value="Unassembled WGS sequence"/>
</dbReference>
<organism evidence="1 2">
    <name type="scientific">Spirosoma utsteinense</name>
    <dbReference type="NCBI Taxonomy" id="2585773"/>
    <lineage>
        <taxon>Bacteria</taxon>
        <taxon>Pseudomonadati</taxon>
        <taxon>Bacteroidota</taxon>
        <taxon>Cytophagia</taxon>
        <taxon>Cytophagales</taxon>
        <taxon>Cytophagaceae</taxon>
        <taxon>Spirosoma</taxon>
    </lineage>
</organism>
<evidence type="ECO:0000313" key="1">
    <source>
        <dbReference type="EMBL" id="MBC3794977.1"/>
    </source>
</evidence>
<reference evidence="1 2" key="1">
    <citation type="submission" date="2019-06" db="EMBL/GenBank/DDBJ databases">
        <title>Spirosoma utsteinense sp. nov. isolated from Antarctic ice-free soils.</title>
        <authorList>
            <person name="Tahon G."/>
        </authorList>
    </citation>
    <scope>NUCLEOTIDE SEQUENCE [LARGE SCALE GENOMIC DNA]</scope>
    <source>
        <strain evidence="1 2">LMG 31447</strain>
    </source>
</reference>
<name>A0ABR6WEM0_9BACT</name>
<keyword evidence="2" id="KW-1185">Reference proteome</keyword>
<protein>
    <submittedName>
        <fullName evidence="1">Transposase</fullName>
    </submittedName>
</protein>
<gene>
    <name evidence="1" type="ORF">FH603_5509</name>
</gene>
<comment type="caution">
    <text evidence="1">The sequence shown here is derived from an EMBL/GenBank/DDBJ whole genome shotgun (WGS) entry which is preliminary data.</text>
</comment>
<dbReference type="EMBL" id="VFIA01000069">
    <property type="protein sequence ID" value="MBC3794977.1"/>
    <property type="molecule type" value="Genomic_DNA"/>
</dbReference>
<proteinExistence type="predicted"/>